<evidence type="ECO:0000313" key="4">
    <source>
        <dbReference type="Proteomes" id="UP000824056"/>
    </source>
</evidence>
<comment type="caution">
    <text evidence="3">The sequence shown here is derived from an EMBL/GenBank/DDBJ whole genome shotgun (WGS) entry which is preliminary data.</text>
</comment>
<accession>A0A9D2FR39</accession>
<proteinExistence type="predicted"/>
<reference evidence="3" key="1">
    <citation type="journal article" date="2021" name="PeerJ">
        <title>Extensive microbial diversity within the chicken gut microbiome revealed by metagenomics and culture.</title>
        <authorList>
            <person name="Gilroy R."/>
            <person name="Ravi A."/>
            <person name="Getino M."/>
            <person name="Pursley I."/>
            <person name="Horton D.L."/>
            <person name="Alikhan N.F."/>
            <person name="Baker D."/>
            <person name="Gharbi K."/>
            <person name="Hall N."/>
            <person name="Watson M."/>
            <person name="Adriaenssens E.M."/>
            <person name="Foster-Nyarko E."/>
            <person name="Jarju S."/>
            <person name="Secka A."/>
            <person name="Antonio M."/>
            <person name="Oren A."/>
            <person name="Chaudhuri R.R."/>
            <person name="La Ragione R."/>
            <person name="Hildebrand F."/>
            <person name="Pallen M.J."/>
        </authorList>
    </citation>
    <scope>NUCLEOTIDE SEQUENCE</scope>
    <source>
        <strain evidence="3">1068</strain>
    </source>
</reference>
<evidence type="ECO:0000313" key="3">
    <source>
        <dbReference type="EMBL" id="HIZ65116.1"/>
    </source>
</evidence>
<protein>
    <submittedName>
        <fullName evidence="3">Ferrous iron transport protein A</fullName>
    </submittedName>
</protein>
<dbReference type="EMBL" id="DXBG01000105">
    <property type="protein sequence ID" value="HIZ65116.1"/>
    <property type="molecule type" value="Genomic_DNA"/>
</dbReference>
<dbReference type="SUPFAM" id="SSF50037">
    <property type="entry name" value="C-terminal domain of transcriptional repressors"/>
    <property type="match status" value="1"/>
</dbReference>
<dbReference type="Pfam" id="PF04023">
    <property type="entry name" value="FeoA"/>
    <property type="match status" value="1"/>
</dbReference>
<dbReference type="InterPro" id="IPR008988">
    <property type="entry name" value="Transcriptional_repressor_C"/>
</dbReference>
<dbReference type="AlphaFoldDB" id="A0A9D2FR39"/>
<name>A0A9D2FR39_9FIRM</name>
<organism evidence="3 4">
    <name type="scientific">Candidatus Blautia pullicola</name>
    <dbReference type="NCBI Taxonomy" id="2838498"/>
    <lineage>
        <taxon>Bacteria</taxon>
        <taxon>Bacillati</taxon>
        <taxon>Bacillota</taxon>
        <taxon>Clostridia</taxon>
        <taxon>Lachnospirales</taxon>
        <taxon>Lachnospiraceae</taxon>
        <taxon>Blautia</taxon>
    </lineage>
</organism>
<evidence type="ECO:0000259" key="2">
    <source>
        <dbReference type="SMART" id="SM00899"/>
    </source>
</evidence>
<dbReference type="InterPro" id="IPR038157">
    <property type="entry name" value="FeoA_core_dom"/>
</dbReference>
<reference evidence="3" key="2">
    <citation type="submission" date="2021-04" db="EMBL/GenBank/DDBJ databases">
        <authorList>
            <person name="Gilroy R."/>
        </authorList>
    </citation>
    <scope>NUCLEOTIDE SEQUENCE</scope>
    <source>
        <strain evidence="3">1068</strain>
    </source>
</reference>
<evidence type="ECO:0000256" key="1">
    <source>
        <dbReference type="ARBA" id="ARBA00023004"/>
    </source>
</evidence>
<dbReference type="SMART" id="SM00899">
    <property type="entry name" value="FeoA"/>
    <property type="match status" value="1"/>
</dbReference>
<dbReference type="GO" id="GO:0046914">
    <property type="term" value="F:transition metal ion binding"/>
    <property type="evidence" value="ECO:0007669"/>
    <property type="project" value="InterPro"/>
</dbReference>
<feature type="domain" description="Ferrous iron transporter FeoA-like" evidence="2">
    <location>
        <begin position="2"/>
        <end position="70"/>
    </location>
</feature>
<sequence>MQALSQTKPGEICTIKWMFGLPEVLKLMERYEIQEGSQIQVLQNYKDCLIIKAREHRLAIGKEIAERIKV</sequence>
<dbReference type="Proteomes" id="UP000824056">
    <property type="component" value="Unassembled WGS sequence"/>
</dbReference>
<dbReference type="Gene3D" id="2.30.30.90">
    <property type="match status" value="1"/>
</dbReference>
<gene>
    <name evidence="3" type="ORF">H9809_04320</name>
</gene>
<dbReference type="InterPro" id="IPR007167">
    <property type="entry name" value="Fe-transptr_FeoA-like"/>
</dbReference>
<keyword evidence="1" id="KW-0408">Iron</keyword>